<dbReference type="OrthoDB" id="5086500at2759"/>
<gene>
    <name evidence="1" type="ORF">CBOVIS_LOCUS2675</name>
</gene>
<accession>A0A8S1EJ71</accession>
<evidence type="ECO:0008006" key="3">
    <source>
        <dbReference type="Google" id="ProtNLM"/>
    </source>
</evidence>
<proteinExistence type="predicted"/>
<evidence type="ECO:0000313" key="2">
    <source>
        <dbReference type="Proteomes" id="UP000494206"/>
    </source>
</evidence>
<dbReference type="PANTHER" id="PTHR48187">
    <property type="entry name" value="LD21810P"/>
    <property type="match status" value="1"/>
</dbReference>
<sequence>MARYIIPSITISAIYGAYKSWWDSSLKSKPILSLDEAVNSLNLNQNTNEALKYVLQLQDKTFLTSLSPSAVAILARSGSDLCNYVPVKPTSQENIDVTEALRKYNLGDKWNSSLEWINRVACSEEDLSCNDEWLVRMPSQVERLRRMLQLLFLTTEQSFNADLIDIDIVHFLFNIYNEFITTNEDIALLTLKIMSNMVASDEKYAKAMLCSEWVQLLANMVTKGKNLMEKLISHKICQNALSALGTNNYRLRSDIYEVHTSESEPELDIILIHGLRGNVAYTWRQKDSDENILTTCWPKDWLPLDIKRPFRIIGLDYPSYIFQFSGAKHSIQSRADRFKNQLRDAGIGKRPTVFICHSMGGLLAKRLILDCPELMESTVGILFIATPHKGSPVASWGYSFLLPTDDVLLLNESNPVNKKLNEDFSAISKKIPVIVSMVETKESNLIGNAKGIVVPTKSAVFDQGAVYHIEEAHLNVCKPSARECSTYGVVLNFMLDCFREVSKRKKS</sequence>
<evidence type="ECO:0000313" key="1">
    <source>
        <dbReference type="EMBL" id="CAB3399577.1"/>
    </source>
</evidence>
<organism evidence="1 2">
    <name type="scientific">Caenorhabditis bovis</name>
    <dbReference type="NCBI Taxonomy" id="2654633"/>
    <lineage>
        <taxon>Eukaryota</taxon>
        <taxon>Metazoa</taxon>
        <taxon>Ecdysozoa</taxon>
        <taxon>Nematoda</taxon>
        <taxon>Chromadorea</taxon>
        <taxon>Rhabditida</taxon>
        <taxon>Rhabditina</taxon>
        <taxon>Rhabditomorpha</taxon>
        <taxon>Rhabditoidea</taxon>
        <taxon>Rhabditidae</taxon>
        <taxon>Peloderinae</taxon>
        <taxon>Caenorhabditis</taxon>
    </lineage>
</organism>
<dbReference type="SUPFAM" id="SSF53474">
    <property type="entry name" value="alpha/beta-Hydrolases"/>
    <property type="match status" value="1"/>
</dbReference>
<dbReference type="EMBL" id="CADEPM010000002">
    <property type="protein sequence ID" value="CAB3399577.1"/>
    <property type="molecule type" value="Genomic_DNA"/>
</dbReference>
<dbReference type="InterPro" id="IPR029058">
    <property type="entry name" value="AB_hydrolase_fold"/>
</dbReference>
<dbReference type="Proteomes" id="UP000494206">
    <property type="component" value="Unassembled WGS sequence"/>
</dbReference>
<comment type="caution">
    <text evidence="1">The sequence shown here is derived from an EMBL/GenBank/DDBJ whole genome shotgun (WGS) entry which is preliminary data.</text>
</comment>
<dbReference type="PANTHER" id="PTHR48187:SF2">
    <property type="entry name" value="LD21810P"/>
    <property type="match status" value="1"/>
</dbReference>
<reference evidence="1 2" key="1">
    <citation type="submission" date="2020-04" db="EMBL/GenBank/DDBJ databases">
        <authorList>
            <person name="Laetsch R D."/>
            <person name="Stevens L."/>
            <person name="Kumar S."/>
            <person name="Blaxter L. M."/>
        </authorList>
    </citation>
    <scope>NUCLEOTIDE SEQUENCE [LARGE SCALE GENOMIC DNA]</scope>
</reference>
<dbReference type="AlphaFoldDB" id="A0A8S1EJ71"/>
<name>A0A8S1EJ71_9PELO</name>
<dbReference type="Gene3D" id="3.40.50.1820">
    <property type="entry name" value="alpha/beta hydrolase"/>
    <property type="match status" value="1"/>
</dbReference>
<keyword evidence="2" id="KW-1185">Reference proteome</keyword>
<protein>
    <recommendedName>
        <fullName evidence="3">GPI inositol-deacylase</fullName>
    </recommendedName>
</protein>